<keyword evidence="5" id="KW-1185">Reference proteome</keyword>
<comment type="pathway">
    <text evidence="1">Protein modification; protein ubiquitination.</text>
</comment>
<reference evidence="4 5" key="1">
    <citation type="journal article" date="2021" name="Sci. Rep.">
        <title>Genome sequencing of the multicellular alga Astrephomene provides insights into convergent evolution of germ-soma differentiation.</title>
        <authorList>
            <person name="Yamashita S."/>
            <person name="Yamamoto K."/>
            <person name="Matsuzaki R."/>
            <person name="Suzuki S."/>
            <person name="Yamaguchi H."/>
            <person name="Hirooka S."/>
            <person name="Minakuchi Y."/>
            <person name="Miyagishima S."/>
            <person name="Kawachi M."/>
            <person name="Toyoda A."/>
            <person name="Nozaki H."/>
        </authorList>
    </citation>
    <scope>NUCLEOTIDE SEQUENCE [LARGE SCALE GENOMIC DNA]</scope>
    <source>
        <strain evidence="4 5">NIES-4017</strain>
    </source>
</reference>
<feature type="region of interest" description="Disordered" evidence="2">
    <location>
        <begin position="551"/>
        <end position="575"/>
    </location>
</feature>
<dbReference type="InterPro" id="IPR011705">
    <property type="entry name" value="BACK"/>
</dbReference>
<dbReference type="CDD" id="cd18186">
    <property type="entry name" value="BTB_POZ_ZBTB_KLHL-like"/>
    <property type="match status" value="1"/>
</dbReference>
<dbReference type="InterPro" id="IPR051481">
    <property type="entry name" value="BTB-POZ/Galectin-3-binding"/>
</dbReference>
<comment type="caution">
    <text evidence="4">The sequence shown here is derived from an EMBL/GenBank/DDBJ whole genome shotgun (WGS) entry which is preliminary data.</text>
</comment>
<evidence type="ECO:0000313" key="5">
    <source>
        <dbReference type="Proteomes" id="UP001054857"/>
    </source>
</evidence>
<sequence length="606" mass="65561">MPPGNRHFLEAVAEVFGSEKASDCVIRFCQEADVLERQPEQQQQQQQQQQQEASAEALLSAGAADAAGAVGVPVIKDQSFIGSPLPAHRFVLCFSSERFTAQFERWDSGEPATPAASSTQTASFTSTPTTPRPELRIPLGSEAEVDSARAAIRFAYTGEVQAGSVREVLEVRRQATYLQIKGCAEACDEVLRGMIAASTVTAQQQQQEDVDEGHQPLSEQQAAAVMEFYLSASLWPDPAVMKDPSFEAVVTAAKPQLVSYFGSTLRVLNTPSLRQQLLDLPAVAVEALLESDRFGTDSESSVLLVLATWMEANYATKTDAETRRRLCRQVRLVQLNKPYLGFVLPALAADFGLSPDTPAGWFPVSVAEACFITHFADASEKKRKRLVKEAQGCSAYDIRSATYNTTPRAACLTFDGLSVAMHIPQQTLEEKLASSQPGKTARIFWTMEQQPFVVVQGFEWRVSVQCRHGASSAGLFKHCRKPGAFKTLNPRHLSGPEPMLVDMCSHLVVERWRNGKCEGSVVTNFCSDTYVGTGKGWGSASALPLRPLEERGAEAGGGGAGDAPAGGGGQEAAGGTQQMLAAWGEYLHEGKIRGRLTLLPASDEEQ</sequence>
<dbReference type="InterPro" id="IPR011333">
    <property type="entry name" value="SKP1/BTB/POZ_sf"/>
</dbReference>
<dbReference type="Gene3D" id="3.30.710.10">
    <property type="entry name" value="Potassium Channel Kv1.1, Chain A"/>
    <property type="match status" value="1"/>
</dbReference>
<evidence type="ECO:0000313" key="4">
    <source>
        <dbReference type="EMBL" id="GFR49830.1"/>
    </source>
</evidence>
<dbReference type="SUPFAM" id="SSF54695">
    <property type="entry name" value="POZ domain"/>
    <property type="match status" value="1"/>
</dbReference>
<evidence type="ECO:0000259" key="3">
    <source>
        <dbReference type="PROSITE" id="PS50097"/>
    </source>
</evidence>
<dbReference type="PANTHER" id="PTHR24410">
    <property type="entry name" value="HL07962P-RELATED"/>
    <property type="match status" value="1"/>
</dbReference>
<organism evidence="4 5">
    <name type="scientific">Astrephomene gubernaculifera</name>
    <dbReference type="NCBI Taxonomy" id="47775"/>
    <lineage>
        <taxon>Eukaryota</taxon>
        <taxon>Viridiplantae</taxon>
        <taxon>Chlorophyta</taxon>
        <taxon>core chlorophytes</taxon>
        <taxon>Chlorophyceae</taxon>
        <taxon>CS clade</taxon>
        <taxon>Chlamydomonadales</taxon>
        <taxon>Astrephomenaceae</taxon>
        <taxon>Astrephomene</taxon>
    </lineage>
</organism>
<feature type="region of interest" description="Disordered" evidence="2">
    <location>
        <begin position="107"/>
        <end position="141"/>
    </location>
</feature>
<evidence type="ECO:0000256" key="1">
    <source>
        <dbReference type="ARBA" id="ARBA00004906"/>
    </source>
</evidence>
<feature type="domain" description="BTB" evidence="3">
    <location>
        <begin position="64"/>
        <end position="164"/>
    </location>
</feature>
<dbReference type="PANTHER" id="PTHR24410:SF23">
    <property type="entry name" value="BTB DOMAIN-CONTAINING PROTEIN-RELATED"/>
    <property type="match status" value="1"/>
</dbReference>
<dbReference type="Pfam" id="PF07707">
    <property type="entry name" value="BACK"/>
    <property type="match status" value="1"/>
</dbReference>
<gene>
    <name evidence="4" type="ORF">Agub_g11770</name>
</gene>
<dbReference type="Pfam" id="PF00651">
    <property type="entry name" value="BTB"/>
    <property type="match status" value="1"/>
</dbReference>
<dbReference type="PROSITE" id="PS50097">
    <property type="entry name" value="BTB"/>
    <property type="match status" value="1"/>
</dbReference>
<feature type="compositionally biased region" description="Low complexity" evidence="2">
    <location>
        <begin position="111"/>
        <end position="129"/>
    </location>
</feature>
<protein>
    <recommendedName>
        <fullName evidence="3">BTB domain-containing protein</fullName>
    </recommendedName>
</protein>
<accession>A0AAD3DXG3</accession>
<dbReference type="EMBL" id="BMAR01000033">
    <property type="protein sequence ID" value="GFR49830.1"/>
    <property type="molecule type" value="Genomic_DNA"/>
</dbReference>
<evidence type="ECO:0000256" key="2">
    <source>
        <dbReference type="SAM" id="MobiDB-lite"/>
    </source>
</evidence>
<dbReference type="Proteomes" id="UP001054857">
    <property type="component" value="Unassembled WGS sequence"/>
</dbReference>
<dbReference type="AlphaFoldDB" id="A0AAD3DXG3"/>
<dbReference type="InterPro" id="IPR000210">
    <property type="entry name" value="BTB/POZ_dom"/>
</dbReference>
<proteinExistence type="predicted"/>
<name>A0AAD3DXG3_9CHLO</name>
<feature type="compositionally biased region" description="Gly residues" evidence="2">
    <location>
        <begin position="554"/>
        <end position="572"/>
    </location>
</feature>